<proteinExistence type="predicted"/>
<gene>
    <name evidence="2" type="ORF">DCS_01319</name>
</gene>
<evidence type="ECO:0008006" key="4">
    <source>
        <dbReference type="Google" id="ProtNLM"/>
    </source>
</evidence>
<dbReference type="InParanoid" id="A0A151GST5"/>
<comment type="caution">
    <text evidence="2">The sequence shown here is derived from an EMBL/GenBank/DDBJ whole genome shotgun (WGS) entry which is preliminary data.</text>
</comment>
<dbReference type="Proteomes" id="UP000076580">
    <property type="component" value="Chromosome 01"/>
</dbReference>
<dbReference type="RefSeq" id="XP_040659536.1">
    <property type="nucleotide sequence ID" value="XM_040798653.1"/>
</dbReference>
<evidence type="ECO:0000313" key="2">
    <source>
        <dbReference type="EMBL" id="KYK60184.1"/>
    </source>
</evidence>
<keyword evidence="1" id="KW-0732">Signal</keyword>
<protein>
    <recommendedName>
        <fullName evidence="4">GPI anchored protein</fullName>
    </recommendedName>
</protein>
<organism evidence="2 3">
    <name type="scientific">Drechmeria coniospora</name>
    <name type="common">Nematophagous fungus</name>
    <name type="synonym">Meria coniospora</name>
    <dbReference type="NCBI Taxonomy" id="98403"/>
    <lineage>
        <taxon>Eukaryota</taxon>
        <taxon>Fungi</taxon>
        <taxon>Dikarya</taxon>
        <taxon>Ascomycota</taxon>
        <taxon>Pezizomycotina</taxon>
        <taxon>Sordariomycetes</taxon>
        <taxon>Hypocreomycetidae</taxon>
        <taxon>Hypocreales</taxon>
        <taxon>Ophiocordycipitaceae</taxon>
        <taxon>Drechmeria</taxon>
    </lineage>
</organism>
<sequence length="176" mass="17728">MQIKTVLLFAMASVCGTTVAVEELSPARDASIPLLAHITISPLRLDRLSPRASSCSLTQVPCNGACMPVLNTCCSSNAGSCPVGQRCDGNGCCLVGGTCSGVVGGCNSDQVSCGDSCMPKGGNCCGGGKFCDPGYGCTGDLKCRRSDSSANGAYAGTRTQQAAVVAALTALLLFRS</sequence>
<evidence type="ECO:0000313" key="3">
    <source>
        <dbReference type="Proteomes" id="UP000076580"/>
    </source>
</evidence>
<feature type="signal peptide" evidence="1">
    <location>
        <begin position="1"/>
        <end position="20"/>
    </location>
</feature>
<evidence type="ECO:0000256" key="1">
    <source>
        <dbReference type="SAM" id="SignalP"/>
    </source>
</evidence>
<dbReference type="EMBL" id="LAYC01000001">
    <property type="protein sequence ID" value="KYK60184.1"/>
    <property type="molecule type" value="Genomic_DNA"/>
</dbReference>
<keyword evidence="3" id="KW-1185">Reference proteome</keyword>
<dbReference type="STRING" id="98403.A0A151GST5"/>
<reference evidence="2 3" key="1">
    <citation type="journal article" date="2016" name="Sci. Rep.">
        <title>Insights into Adaptations to a Near-Obligate Nematode Endoparasitic Lifestyle from the Finished Genome of Drechmeria coniospora.</title>
        <authorList>
            <person name="Zhang L."/>
            <person name="Zhou Z."/>
            <person name="Guo Q."/>
            <person name="Fokkens L."/>
            <person name="Miskei M."/>
            <person name="Pocsi I."/>
            <person name="Zhang W."/>
            <person name="Chen M."/>
            <person name="Wang L."/>
            <person name="Sun Y."/>
            <person name="Donzelli B.G."/>
            <person name="Gibson D.M."/>
            <person name="Nelson D.R."/>
            <person name="Luo J.G."/>
            <person name="Rep M."/>
            <person name="Liu H."/>
            <person name="Yang S."/>
            <person name="Wang J."/>
            <person name="Krasnoff S.B."/>
            <person name="Xu Y."/>
            <person name="Molnar I."/>
            <person name="Lin M."/>
        </authorList>
    </citation>
    <scope>NUCLEOTIDE SEQUENCE [LARGE SCALE GENOMIC DNA]</scope>
    <source>
        <strain evidence="2 3">ARSEF 6962</strain>
    </source>
</reference>
<dbReference type="GeneID" id="63713962"/>
<name>A0A151GST5_DRECN</name>
<accession>A0A151GST5</accession>
<dbReference type="AlphaFoldDB" id="A0A151GST5"/>
<feature type="chain" id="PRO_5007580947" description="GPI anchored protein" evidence="1">
    <location>
        <begin position="21"/>
        <end position="176"/>
    </location>
</feature>